<dbReference type="GO" id="GO:0061542">
    <property type="term" value="F:3-demethylubiquinol 3-O-methyltransferase activity"/>
    <property type="evidence" value="ECO:0007669"/>
    <property type="project" value="InterPro"/>
</dbReference>
<evidence type="ECO:0000256" key="3">
    <source>
        <dbReference type="ARBA" id="ARBA00022688"/>
    </source>
</evidence>
<feature type="domain" description="Methyltransferase type 11" evidence="5">
    <location>
        <begin position="119"/>
        <end position="156"/>
    </location>
</feature>
<protein>
    <submittedName>
        <fullName evidence="6">Hexaprenyldihydroxybenzoate methyltransferase</fullName>
    </submittedName>
</protein>
<evidence type="ECO:0000313" key="6">
    <source>
        <dbReference type="EMBL" id="KAK1366868.1"/>
    </source>
</evidence>
<keyword evidence="1 6" id="KW-0489">Methyltransferase</keyword>
<organism evidence="6 7">
    <name type="scientific">Heracleum sosnowskyi</name>
    <dbReference type="NCBI Taxonomy" id="360622"/>
    <lineage>
        <taxon>Eukaryota</taxon>
        <taxon>Viridiplantae</taxon>
        <taxon>Streptophyta</taxon>
        <taxon>Embryophyta</taxon>
        <taxon>Tracheophyta</taxon>
        <taxon>Spermatophyta</taxon>
        <taxon>Magnoliopsida</taxon>
        <taxon>eudicotyledons</taxon>
        <taxon>Gunneridae</taxon>
        <taxon>Pentapetalae</taxon>
        <taxon>asterids</taxon>
        <taxon>campanulids</taxon>
        <taxon>Apiales</taxon>
        <taxon>Apiaceae</taxon>
        <taxon>Apioideae</taxon>
        <taxon>apioid superclade</taxon>
        <taxon>Tordylieae</taxon>
        <taxon>Tordyliinae</taxon>
        <taxon>Heracleum</taxon>
    </lineage>
</organism>
<reference evidence="6" key="2">
    <citation type="submission" date="2023-05" db="EMBL/GenBank/DDBJ databases">
        <authorList>
            <person name="Schelkunov M.I."/>
        </authorList>
    </citation>
    <scope>NUCLEOTIDE SEQUENCE</scope>
    <source>
        <strain evidence="6">Hsosn_3</strain>
        <tissue evidence="6">Leaf</tissue>
    </source>
</reference>
<keyword evidence="2" id="KW-0808">Transferase</keyword>
<dbReference type="GO" id="GO:0005739">
    <property type="term" value="C:mitochondrion"/>
    <property type="evidence" value="ECO:0007669"/>
    <property type="project" value="TreeGrafter"/>
</dbReference>
<keyword evidence="7" id="KW-1185">Reference proteome</keyword>
<dbReference type="Gene3D" id="3.40.50.150">
    <property type="entry name" value="Vaccinia Virus protein VP39"/>
    <property type="match status" value="1"/>
</dbReference>
<evidence type="ECO:0000259" key="5">
    <source>
        <dbReference type="Pfam" id="PF08241"/>
    </source>
</evidence>
<keyword evidence="4" id="KW-0949">S-adenosyl-L-methionine</keyword>
<keyword evidence="3" id="KW-0831">Ubiquinone biosynthesis</keyword>
<dbReference type="PANTHER" id="PTHR43464">
    <property type="entry name" value="METHYLTRANSFERASE"/>
    <property type="match status" value="1"/>
</dbReference>
<dbReference type="SUPFAM" id="SSF53335">
    <property type="entry name" value="S-adenosyl-L-methionine-dependent methyltransferases"/>
    <property type="match status" value="1"/>
</dbReference>
<dbReference type="GO" id="GO:0010420">
    <property type="term" value="F:polyprenyldihydroxybenzoate methyltransferase activity"/>
    <property type="evidence" value="ECO:0007669"/>
    <property type="project" value="InterPro"/>
</dbReference>
<dbReference type="EMBL" id="JAUIZM010000009">
    <property type="protein sequence ID" value="KAK1366868.1"/>
    <property type="molecule type" value="Genomic_DNA"/>
</dbReference>
<dbReference type="Pfam" id="PF08241">
    <property type="entry name" value="Methyltransf_11"/>
    <property type="match status" value="1"/>
</dbReference>
<dbReference type="GO" id="GO:0009820">
    <property type="term" value="P:alkaloid metabolic process"/>
    <property type="evidence" value="ECO:0007669"/>
    <property type="project" value="UniProtKB-KW"/>
</dbReference>
<evidence type="ECO:0000256" key="1">
    <source>
        <dbReference type="ARBA" id="ARBA00022603"/>
    </source>
</evidence>
<name>A0AAD8HIE3_9APIA</name>
<dbReference type="PANTHER" id="PTHR43464:SF19">
    <property type="entry name" value="UBIQUINONE BIOSYNTHESIS O-METHYLTRANSFERASE, MITOCHONDRIAL"/>
    <property type="match status" value="1"/>
</dbReference>
<dbReference type="InterPro" id="IPR010233">
    <property type="entry name" value="UbiG_MeTrfase"/>
</dbReference>
<dbReference type="InterPro" id="IPR013216">
    <property type="entry name" value="Methyltransf_11"/>
</dbReference>
<dbReference type="GO" id="GO:0032259">
    <property type="term" value="P:methylation"/>
    <property type="evidence" value="ECO:0007669"/>
    <property type="project" value="UniProtKB-KW"/>
</dbReference>
<evidence type="ECO:0000313" key="7">
    <source>
        <dbReference type="Proteomes" id="UP001237642"/>
    </source>
</evidence>
<reference evidence="6" key="1">
    <citation type="submission" date="2023-02" db="EMBL/GenBank/DDBJ databases">
        <title>Genome of toxic invasive species Heracleum sosnowskyi carries increased number of genes despite the absence of recent whole-genome duplications.</title>
        <authorList>
            <person name="Schelkunov M."/>
            <person name="Shtratnikova V."/>
            <person name="Makarenko M."/>
            <person name="Klepikova A."/>
            <person name="Omelchenko D."/>
            <person name="Novikova G."/>
            <person name="Obukhova E."/>
            <person name="Bogdanov V."/>
            <person name="Penin A."/>
            <person name="Logacheva M."/>
        </authorList>
    </citation>
    <scope>NUCLEOTIDE SEQUENCE</scope>
    <source>
        <strain evidence="6">Hsosn_3</strain>
        <tissue evidence="6">Leaf</tissue>
    </source>
</reference>
<dbReference type="InterPro" id="IPR029063">
    <property type="entry name" value="SAM-dependent_MTases_sf"/>
</dbReference>
<dbReference type="NCBIfam" id="TIGR01983">
    <property type="entry name" value="UbiG"/>
    <property type="match status" value="1"/>
</dbReference>
<proteinExistence type="predicted"/>
<accession>A0AAD8HIE3</accession>
<evidence type="ECO:0000256" key="4">
    <source>
        <dbReference type="ARBA" id="ARBA00022691"/>
    </source>
</evidence>
<sequence length="202" mass="22467">MALKLLTRIRTVYRTRVLTGPTQICPSQTRRLIQRRPYSVDHNNIRSTSTPVSSSISSLNQTELIKFSAVADSWWDADGPFRPLHIINPTRLAFIRSTLCRHFGKDPNTARPFEGLKFVDVGCGGGILSEPLARMVATMTGVDAVDKNITIARLHAVYFLPIQIMNRFLFVLLCCLAHLVTTAVEDEAEVVDEAGRGGRCLN</sequence>
<dbReference type="Proteomes" id="UP001237642">
    <property type="component" value="Unassembled WGS sequence"/>
</dbReference>
<dbReference type="AlphaFoldDB" id="A0AAD8HIE3"/>
<gene>
    <name evidence="6" type="ORF">POM88_042429</name>
</gene>
<evidence type="ECO:0000256" key="2">
    <source>
        <dbReference type="ARBA" id="ARBA00022679"/>
    </source>
</evidence>
<comment type="caution">
    <text evidence="6">The sequence shown here is derived from an EMBL/GenBank/DDBJ whole genome shotgun (WGS) entry which is preliminary data.</text>
</comment>